<proteinExistence type="inferred from homology"/>
<comment type="caution">
    <text evidence="10">The sequence shown here is derived from an EMBL/GenBank/DDBJ whole genome shotgun (WGS) entry which is preliminary data.</text>
</comment>
<keyword evidence="7" id="KW-0449">Lipoprotein</keyword>
<dbReference type="Pfam" id="PF05504">
    <property type="entry name" value="Spore_GerAC"/>
    <property type="match status" value="1"/>
</dbReference>
<evidence type="ECO:0000256" key="5">
    <source>
        <dbReference type="ARBA" id="ARBA00023136"/>
    </source>
</evidence>
<dbReference type="PANTHER" id="PTHR35789">
    <property type="entry name" value="SPORE GERMINATION PROTEIN B3"/>
    <property type="match status" value="1"/>
</dbReference>
<dbReference type="PANTHER" id="PTHR35789:SF1">
    <property type="entry name" value="SPORE GERMINATION PROTEIN B3"/>
    <property type="match status" value="1"/>
</dbReference>
<keyword evidence="6" id="KW-0564">Palmitate</keyword>
<dbReference type="PROSITE" id="PS51257">
    <property type="entry name" value="PROKAR_LIPOPROTEIN"/>
    <property type="match status" value="1"/>
</dbReference>
<evidence type="ECO:0000259" key="8">
    <source>
        <dbReference type="Pfam" id="PF05504"/>
    </source>
</evidence>
<comment type="subcellular location">
    <subcellularLocation>
        <location evidence="1">Membrane</location>
        <topology evidence="1">Lipid-anchor</topology>
    </subcellularLocation>
</comment>
<name>A0A7X3JXT8_9BACL</name>
<evidence type="ECO:0000256" key="2">
    <source>
        <dbReference type="ARBA" id="ARBA00007886"/>
    </source>
</evidence>
<protein>
    <submittedName>
        <fullName evidence="10">Ger(X)C family spore germination protein</fullName>
    </submittedName>
</protein>
<dbReference type="InterPro" id="IPR046953">
    <property type="entry name" value="Spore_GerAC-like_C"/>
</dbReference>
<keyword evidence="11" id="KW-1185">Reference proteome</keyword>
<keyword evidence="5" id="KW-0472">Membrane</keyword>
<keyword evidence="4" id="KW-0732">Signal</keyword>
<evidence type="ECO:0000256" key="6">
    <source>
        <dbReference type="ARBA" id="ARBA00023139"/>
    </source>
</evidence>
<dbReference type="InterPro" id="IPR008844">
    <property type="entry name" value="Spore_GerAC-like"/>
</dbReference>
<dbReference type="NCBIfam" id="TIGR02887">
    <property type="entry name" value="spore_ger_x_C"/>
    <property type="match status" value="1"/>
</dbReference>
<dbReference type="Proteomes" id="UP000490800">
    <property type="component" value="Unassembled WGS sequence"/>
</dbReference>
<evidence type="ECO:0000256" key="3">
    <source>
        <dbReference type="ARBA" id="ARBA00022544"/>
    </source>
</evidence>
<evidence type="ECO:0000313" key="10">
    <source>
        <dbReference type="EMBL" id="MVO98356.1"/>
    </source>
</evidence>
<evidence type="ECO:0000256" key="4">
    <source>
        <dbReference type="ARBA" id="ARBA00022729"/>
    </source>
</evidence>
<dbReference type="EMBL" id="RHLK01000001">
    <property type="protein sequence ID" value="MVO98356.1"/>
    <property type="molecule type" value="Genomic_DNA"/>
</dbReference>
<dbReference type="AlphaFoldDB" id="A0A7X3JXT8"/>
<dbReference type="Gene3D" id="3.30.300.210">
    <property type="entry name" value="Nutrient germinant receptor protein C, domain 3"/>
    <property type="match status" value="1"/>
</dbReference>
<evidence type="ECO:0000256" key="7">
    <source>
        <dbReference type="ARBA" id="ARBA00023288"/>
    </source>
</evidence>
<comment type="similarity">
    <text evidence="2">Belongs to the GerABKC lipoprotein family.</text>
</comment>
<dbReference type="InterPro" id="IPR057336">
    <property type="entry name" value="GerAC_N"/>
</dbReference>
<dbReference type="GO" id="GO:0016020">
    <property type="term" value="C:membrane"/>
    <property type="evidence" value="ECO:0007669"/>
    <property type="project" value="UniProtKB-SubCell"/>
</dbReference>
<gene>
    <name evidence="10" type="ORF">EDM21_02185</name>
</gene>
<feature type="domain" description="Spore germination GerAC-like C-terminal" evidence="8">
    <location>
        <begin position="214"/>
        <end position="376"/>
    </location>
</feature>
<feature type="domain" description="Spore germination protein N-terminal" evidence="9">
    <location>
        <begin position="22"/>
        <end position="185"/>
    </location>
</feature>
<evidence type="ECO:0000259" key="9">
    <source>
        <dbReference type="Pfam" id="PF25198"/>
    </source>
</evidence>
<dbReference type="RefSeq" id="WP_166541781.1">
    <property type="nucleotide sequence ID" value="NZ_RHLK01000001.1"/>
</dbReference>
<sequence length="382" mass="43041">MKSSKWLIIMIPVLLLSGCWSKIEVDEQIFVFAIYVDIGKEPGTVEVTISSPLPNRMMAGQQAGSSGANGKSYAMVSKSDVTIPDAIRQIQKDLTRRLNFGHTREIIVGRDYAESGIGDLLDWITKEHSFHISAFLATAPRKAREVAELTPLYEQMPAEVIRKMNLQRTMFTTSVKEALMAYTSQVGFGTNYMSVRYQPMPSENEKLQKWAGIQGAALYQGLKMTGTLEASEARALAWATGRLGRQVFSVTWDEGKSRGGVLLDQLKATRKVKMTPQGPQFTIHLEGSGDLIYSKDTKRRSDTERTLMIEKLLASKIEKDLNSAIRMTKKYGSDALKLGLLLEWNYPQYWEKIREDWPDYYKNQGDVVVKAKIDVTHITNQP</sequence>
<accession>A0A7X3JXT8</accession>
<evidence type="ECO:0000256" key="1">
    <source>
        <dbReference type="ARBA" id="ARBA00004635"/>
    </source>
</evidence>
<dbReference type="Pfam" id="PF25198">
    <property type="entry name" value="Spore_GerAC_N"/>
    <property type="match status" value="1"/>
</dbReference>
<evidence type="ECO:0000313" key="11">
    <source>
        <dbReference type="Proteomes" id="UP000490800"/>
    </source>
</evidence>
<dbReference type="InterPro" id="IPR038501">
    <property type="entry name" value="Spore_GerAC_C_sf"/>
</dbReference>
<reference evidence="10 11" key="1">
    <citation type="journal article" date="2019" name="Microorganisms">
        <title>Paenibacillus lutrae sp. nov., A Chitinolytic Species Isolated from A River Otter in Castril Natural Park, Granada, Spain.</title>
        <authorList>
            <person name="Rodriguez M."/>
            <person name="Reina J.C."/>
            <person name="Bejar V."/>
            <person name="Llamas I."/>
        </authorList>
    </citation>
    <scope>NUCLEOTIDE SEQUENCE [LARGE SCALE GENOMIC DNA]</scope>
    <source>
        <strain evidence="10 11">N10</strain>
    </source>
</reference>
<organism evidence="10 11">
    <name type="scientific">Paenibacillus lutrae</name>
    <dbReference type="NCBI Taxonomy" id="2078573"/>
    <lineage>
        <taxon>Bacteria</taxon>
        <taxon>Bacillati</taxon>
        <taxon>Bacillota</taxon>
        <taxon>Bacilli</taxon>
        <taxon>Bacillales</taxon>
        <taxon>Paenibacillaceae</taxon>
        <taxon>Paenibacillus</taxon>
    </lineage>
</organism>
<dbReference type="GO" id="GO:0009847">
    <property type="term" value="P:spore germination"/>
    <property type="evidence" value="ECO:0007669"/>
    <property type="project" value="InterPro"/>
</dbReference>
<keyword evidence="3" id="KW-0309">Germination</keyword>